<evidence type="ECO:0000313" key="2">
    <source>
        <dbReference type="EMBL" id="KKT60383.1"/>
    </source>
</evidence>
<protein>
    <submittedName>
        <fullName evidence="2">Acyl carrier protein</fullName>
    </submittedName>
</protein>
<comment type="caution">
    <text evidence="2">The sequence shown here is derived from an EMBL/GenBank/DDBJ whole genome shotgun (WGS) entry which is preliminary data.</text>
</comment>
<proteinExistence type="predicted"/>
<dbReference type="SUPFAM" id="SSF47336">
    <property type="entry name" value="ACP-like"/>
    <property type="match status" value="1"/>
</dbReference>
<dbReference type="InterPro" id="IPR036736">
    <property type="entry name" value="ACP-like_sf"/>
</dbReference>
<dbReference type="PROSITE" id="PS50075">
    <property type="entry name" value="CARRIER"/>
    <property type="match status" value="1"/>
</dbReference>
<organism evidence="2 3">
    <name type="scientific">Candidatus Giovannonibacteria bacterium GW2011_GWA1_44_25</name>
    <dbReference type="NCBI Taxonomy" id="1618645"/>
    <lineage>
        <taxon>Bacteria</taxon>
        <taxon>Candidatus Giovannoniibacteriota</taxon>
    </lineage>
</organism>
<dbReference type="EMBL" id="LCIR01000001">
    <property type="protein sequence ID" value="KKT60383.1"/>
    <property type="molecule type" value="Genomic_DNA"/>
</dbReference>
<gene>
    <name evidence="2" type="ORF">UW53_C0001G0033</name>
</gene>
<evidence type="ECO:0000313" key="3">
    <source>
        <dbReference type="Proteomes" id="UP000034087"/>
    </source>
</evidence>
<dbReference type="Gene3D" id="1.10.1200.10">
    <property type="entry name" value="ACP-like"/>
    <property type="match status" value="1"/>
</dbReference>
<dbReference type="InterPro" id="IPR009081">
    <property type="entry name" value="PP-bd_ACP"/>
</dbReference>
<sequence>MNQKTEKKLNQIIKEVFGVEVADNLSMDNVSGWDSLRHIQLMAKIEKEFDVEFDFRDTLVMTNIKSIREILEKYIHEKQKAHTS</sequence>
<name>A0A0G1IN64_9BACT</name>
<reference evidence="2 3" key="1">
    <citation type="journal article" date="2015" name="Nature">
        <title>rRNA introns, odd ribosomes, and small enigmatic genomes across a large radiation of phyla.</title>
        <authorList>
            <person name="Brown C.T."/>
            <person name="Hug L.A."/>
            <person name="Thomas B.C."/>
            <person name="Sharon I."/>
            <person name="Castelle C.J."/>
            <person name="Singh A."/>
            <person name="Wilkins M.J."/>
            <person name="Williams K.H."/>
            <person name="Banfield J.F."/>
        </authorList>
    </citation>
    <scope>NUCLEOTIDE SEQUENCE [LARGE SCALE GENOMIC DNA]</scope>
</reference>
<dbReference type="AlphaFoldDB" id="A0A0G1IN64"/>
<feature type="domain" description="Carrier" evidence="1">
    <location>
        <begin position="1"/>
        <end position="78"/>
    </location>
</feature>
<dbReference type="Pfam" id="PF00550">
    <property type="entry name" value="PP-binding"/>
    <property type="match status" value="1"/>
</dbReference>
<accession>A0A0G1IN64</accession>
<dbReference type="Proteomes" id="UP000034087">
    <property type="component" value="Unassembled WGS sequence"/>
</dbReference>
<evidence type="ECO:0000259" key="1">
    <source>
        <dbReference type="PROSITE" id="PS50075"/>
    </source>
</evidence>